<dbReference type="InterPro" id="IPR001633">
    <property type="entry name" value="EAL_dom"/>
</dbReference>
<dbReference type="Gene3D" id="3.20.20.450">
    <property type="entry name" value="EAL domain"/>
    <property type="match status" value="1"/>
</dbReference>
<dbReference type="PROSITE" id="PS50883">
    <property type="entry name" value="EAL"/>
    <property type="match status" value="1"/>
</dbReference>
<organism evidence="3 4">
    <name type="scientific">Steroidobacter denitrificans</name>
    <dbReference type="NCBI Taxonomy" id="465721"/>
    <lineage>
        <taxon>Bacteria</taxon>
        <taxon>Pseudomonadati</taxon>
        <taxon>Pseudomonadota</taxon>
        <taxon>Gammaproteobacteria</taxon>
        <taxon>Steroidobacterales</taxon>
        <taxon>Steroidobacteraceae</taxon>
        <taxon>Steroidobacter</taxon>
    </lineage>
</organism>
<dbReference type="SUPFAM" id="SSF109604">
    <property type="entry name" value="HD-domain/PDEase-like"/>
    <property type="match status" value="1"/>
</dbReference>
<dbReference type="PATRIC" id="fig|465721.4.peg.327"/>
<evidence type="ECO:0000313" key="3">
    <source>
        <dbReference type="EMBL" id="AMN45801.1"/>
    </source>
</evidence>
<dbReference type="Gene3D" id="1.10.3210.10">
    <property type="entry name" value="Hypothetical protein af1432"/>
    <property type="match status" value="1"/>
</dbReference>
<dbReference type="PIRSF" id="PIRSF003180">
    <property type="entry name" value="DiGMPpdiest_YuxH"/>
    <property type="match status" value="1"/>
</dbReference>
<evidence type="ECO:0000259" key="1">
    <source>
        <dbReference type="PROSITE" id="PS50883"/>
    </source>
</evidence>
<dbReference type="PANTHER" id="PTHR33525:SF4">
    <property type="entry name" value="CYCLIC DI-GMP PHOSPHODIESTERASE CDGJ"/>
    <property type="match status" value="1"/>
</dbReference>
<dbReference type="SMART" id="SM00052">
    <property type="entry name" value="EAL"/>
    <property type="match status" value="1"/>
</dbReference>
<evidence type="ECO:0008006" key="5">
    <source>
        <dbReference type="Google" id="ProtNLM"/>
    </source>
</evidence>
<name>A0A127F839_STEDE</name>
<accession>A0A127F839</accession>
<reference evidence="3 4" key="1">
    <citation type="submission" date="2015-06" db="EMBL/GenBank/DDBJ databases">
        <title>A Comprehensive Approach to Explore the Metabolic and Phylogenetic Diversity of Bacterial Steroid Degradation in the Environment: Testosterone as an Example.</title>
        <authorList>
            <person name="Yang F.-C."/>
            <person name="Chen Y.-L."/>
            <person name="Yu C.-P."/>
            <person name="Tang S.-L."/>
            <person name="Wang P.-H."/>
            <person name="Ismail W."/>
            <person name="Wang C.-H."/>
            <person name="Yang C.-Y."/>
            <person name="Chiang Y.-R."/>
        </authorList>
    </citation>
    <scope>NUCLEOTIDE SEQUENCE [LARGE SCALE GENOMIC DNA]</scope>
    <source>
        <strain evidence="3 4">DSM 18526</strain>
    </source>
</reference>
<keyword evidence="4" id="KW-1185">Reference proteome</keyword>
<dbReference type="SUPFAM" id="SSF141868">
    <property type="entry name" value="EAL domain-like"/>
    <property type="match status" value="1"/>
</dbReference>
<dbReference type="InterPro" id="IPR014408">
    <property type="entry name" value="dGMP_Pdiesterase_EAL/HD-GYP"/>
</dbReference>
<evidence type="ECO:0000313" key="4">
    <source>
        <dbReference type="Proteomes" id="UP000070250"/>
    </source>
</evidence>
<evidence type="ECO:0000259" key="2">
    <source>
        <dbReference type="PROSITE" id="PS51833"/>
    </source>
</evidence>
<dbReference type="InterPro" id="IPR035919">
    <property type="entry name" value="EAL_sf"/>
</dbReference>
<dbReference type="EMBL" id="CP011971">
    <property type="protein sequence ID" value="AMN45801.1"/>
    <property type="molecule type" value="Genomic_DNA"/>
</dbReference>
<gene>
    <name evidence="3" type="ORF">ACG33_01500</name>
</gene>
<protein>
    <recommendedName>
        <fullName evidence="5">HDOD domain-containing protein</fullName>
    </recommendedName>
</protein>
<dbReference type="PANTHER" id="PTHR33525">
    <property type="match status" value="1"/>
</dbReference>
<dbReference type="InterPro" id="IPR013976">
    <property type="entry name" value="HDOD"/>
</dbReference>
<feature type="domain" description="EAL" evidence="1">
    <location>
        <begin position="1"/>
        <end position="208"/>
    </location>
</feature>
<dbReference type="STRING" id="465721.ACG33_01500"/>
<dbReference type="Pfam" id="PF00563">
    <property type="entry name" value="EAL"/>
    <property type="match status" value="1"/>
</dbReference>
<feature type="domain" description="HDOD" evidence="2">
    <location>
        <begin position="202"/>
        <end position="387"/>
    </location>
</feature>
<dbReference type="Pfam" id="PF08668">
    <property type="entry name" value="HDOD"/>
    <property type="match status" value="1"/>
</dbReference>
<dbReference type="AlphaFoldDB" id="A0A127F839"/>
<dbReference type="PROSITE" id="PS51833">
    <property type="entry name" value="HDOD"/>
    <property type="match status" value="1"/>
</dbReference>
<sequence>MEALVARQPIFDSELRVLAHELLYRASAGHDSAELQDARTATLSVIMNACLEISLDHLVGSKPAYINFPKDLLVGGDTPLTLPLPSERVVIEVLEDVVADQEVTSGIAALRRHGYMIALDDFSFENSDAALLDLADIVKIDIMNLDAVQLERTCKALQPRNLLLIAEKIETSAQFEHCRRLGFQGFQGFFLHRPETFTGRRMPTNRLAILRIMAELQNPLVSVSDLELLVGRDTTTSYRILRCINSSYYNLPRPISSLREAIVILGLDQLRRLCALVMLAGFDDRPGQLLIDAMTRARMCELLAQQAGVADSGPYFVTGLFSVLDALVAQPLAEALSELPLAAPISRALLQGEGDLGAALSCVRHYESGDWNRVRYGALDEQQIRTAYMQALHWAEESHALVGS</sequence>
<proteinExistence type="predicted"/>
<dbReference type="InterPro" id="IPR052340">
    <property type="entry name" value="RNase_Y/CdgJ"/>
</dbReference>
<dbReference type="KEGG" id="sdf:ACG33_01500"/>
<dbReference type="Proteomes" id="UP000070250">
    <property type="component" value="Chromosome"/>
</dbReference>